<proteinExistence type="predicted"/>
<protein>
    <submittedName>
        <fullName evidence="2">Sensory transduction protein LytR</fullName>
    </submittedName>
</protein>
<evidence type="ECO:0000259" key="1">
    <source>
        <dbReference type="PROSITE" id="PS50110"/>
    </source>
</evidence>
<comment type="caution">
    <text evidence="2">The sequence shown here is derived from an EMBL/GenBank/DDBJ whole genome shotgun (WGS) entry which is preliminary data.</text>
</comment>
<dbReference type="Pfam" id="PF00072">
    <property type="entry name" value="Response_reg"/>
    <property type="match status" value="1"/>
</dbReference>
<organism evidence="2">
    <name type="scientific">termite gut metagenome</name>
    <dbReference type="NCBI Taxonomy" id="433724"/>
    <lineage>
        <taxon>unclassified sequences</taxon>
        <taxon>metagenomes</taxon>
        <taxon>organismal metagenomes</taxon>
    </lineage>
</organism>
<reference evidence="2" key="1">
    <citation type="submission" date="2019-03" db="EMBL/GenBank/DDBJ databases">
        <title>Single cell metagenomics reveals metabolic interactions within the superorganism composed of flagellate Streblomastix strix and complex community of Bacteroidetes bacteria on its surface.</title>
        <authorList>
            <person name="Treitli S.C."/>
            <person name="Kolisko M."/>
            <person name="Husnik F."/>
            <person name="Keeling P."/>
            <person name="Hampl V."/>
        </authorList>
    </citation>
    <scope>NUCLEOTIDE SEQUENCE</scope>
    <source>
        <strain evidence="2">STM</strain>
    </source>
</reference>
<accession>A0A5J4Q3H3</accession>
<dbReference type="GO" id="GO:0000156">
    <property type="term" value="F:phosphorelay response regulator activity"/>
    <property type="evidence" value="ECO:0007669"/>
    <property type="project" value="TreeGrafter"/>
</dbReference>
<dbReference type="InterPro" id="IPR001789">
    <property type="entry name" value="Sig_transdc_resp-reg_receiver"/>
</dbReference>
<dbReference type="EMBL" id="SNRY01005254">
    <property type="protein sequence ID" value="KAA6315434.1"/>
    <property type="molecule type" value="Genomic_DNA"/>
</dbReference>
<dbReference type="InterPro" id="IPR011006">
    <property type="entry name" value="CheY-like_superfamily"/>
</dbReference>
<dbReference type="PANTHER" id="PTHR45526:SF1">
    <property type="entry name" value="TRANSCRIPTIONAL REGULATORY PROTEIN DCUR-RELATED"/>
    <property type="match status" value="1"/>
</dbReference>
<dbReference type="SMART" id="SM00448">
    <property type="entry name" value="REC"/>
    <property type="match status" value="1"/>
</dbReference>
<gene>
    <name evidence="2" type="ORF">EZS27_034104</name>
</gene>
<feature type="non-terminal residue" evidence="2">
    <location>
        <position position="127"/>
    </location>
</feature>
<dbReference type="FunFam" id="3.40.50.2300:FF:000361">
    <property type="entry name" value="Two-component system response regulator"/>
    <property type="match status" value="1"/>
</dbReference>
<dbReference type="SUPFAM" id="SSF52172">
    <property type="entry name" value="CheY-like"/>
    <property type="match status" value="1"/>
</dbReference>
<dbReference type="Gene3D" id="3.40.50.2300">
    <property type="match status" value="1"/>
</dbReference>
<dbReference type="AlphaFoldDB" id="A0A5J4Q3H3"/>
<dbReference type="PANTHER" id="PTHR45526">
    <property type="entry name" value="TRANSCRIPTIONAL REGULATORY PROTEIN DPIA"/>
    <property type="match status" value="1"/>
</dbReference>
<dbReference type="InterPro" id="IPR051271">
    <property type="entry name" value="2C-system_Tx_regulators"/>
</dbReference>
<dbReference type="PROSITE" id="PS50110">
    <property type="entry name" value="RESPONSE_REGULATORY"/>
    <property type="match status" value="1"/>
</dbReference>
<name>A0A5J4Q3H3_9ZZZZ</name>
<evidence type="ECO:0000313" key="2">
    <source>
        <dbReference type="EMBL" id="KAA6315434.1"/>
    </source>
</evidence>
<feature type="domain" description="Response regulatory" evidence="1">
    <location>
        <begin position="2"/>
        <end position="115"/>
    </location>
</feature>
<sequence>MNVLIVEDETAAYKNLKAVVTEIEPSVKLVGYTESIVQTVRWMINNPAPDLIFMDIHLSDGSAFNIFTAVTIEAPVIFTTAYDEYAIDAFKVNSIDYLLKPIEFDETKRAIEKFQRLQNQDALNYLS</sequence>